<dbReference type="Proteomes" id="UP000504610">
    <property type="component" value="Chromosome 9"/>
</dbReference>
<dbReference type="RefSeq" id="XP_018457953.1">
    <property type="nucleotide sequence ID" value="XM_018602451.2"/>
</dbReference>
<protein>
    <submittedName>
        <fullName evidence="3">Anther-specific proline-rich protein APG-like</fullName>
    </submittedName>
</protein>
<feature type="compositionally biased region" description="Polar residues" evidence="1">
    <location>
        <begin position="129"/>
        <end position="139"/>
    </location>
</feature>
<reference evidence="3" key="2">
    <citation type="submission" date="2025-08" db="UniProtKB">
        <authorList>
            <consortium name="RefSeq"/>
        </authorList>
    </citation>
    <scope>IDENTIFICATION</scope>
    <source>
        <tissue evidence="3">Leaf</tissue>
    </source>
</reference>
<gene>
    <name evidence="3" type="primary">LOC108828692</name>
</gene>
<feature type="compositionally biased region" description="Low complexity" evidence="1">
    <location>
        <begin position="149"/>
        <end position="166"/>
    </location>
</feature>
<feature type="compositionally biased region" description="Pro residues" evidence="1">
    <location>
        <begin position="76"/>
        <end position="92"/>
    </location>
</feature>
<evidence type="ECO:0000313" key="3">
    <source>
        <dbReference type="RefSeq" id="XP_018457953.1"/>
    </source>
</evidence>
<evidence type="ECO:0000256" key="1">
    <source>
        <dbReference type="SAM" id="MobiDB-lite"/>
    </source>
</evidence>
<accession>A0A6J0LDL6</accession>
<sequence length="317" mass="33680">MKFLKRFCGLGFCGLTKIGRGNAASGSLIPTPFPADSFPRSPSLFPTPSPSPVTNTSPTPFPTTSPTPFPTTTSPTPSPTPSPSPILIPSPTPFLISSPTPSPVPPTEIFRRRIPRFRSRSFSPHLVNNPRSPTLSPERSPTPSPNLSPELVTTPPNPLTTPSGSLSPPPVQDFANFPLGTFPSDLSRYDFGSSQILSDYPISPETPLLGADDMPEGIVGVVLNFPNKVVRTPSRVVHVTTPSSVVHHGHGIFTPEHLAEDFEFPYGGTIHVGNGGAVYVARWSDLTEAPDGVSIAVPIGGYAKFFLSNEKLALSLS</sequence>
<feature type="region of interest" description="Disordered" evidence="1">
    <location>
        <begin position="121"/>
        <end position="166"/>
    </location>
</feature>
<dbReference type="KEGG" id="rsz:108828692"/>
<organism evidence="2 3">
    <name type="scientific">Raphanus sativus</name>
    <name type="common">Radish</name>
    <name type="synonym">Raphanus raphanistrum var. sativus</name>
    <dbReference type="NCBI Taxonomy" id="3726"/>
    <lineage>
        <taxon>Eukaryota</taxon>
        <taxon>Viridiplantae</taxon>
        <taxon>Streptophyta</taxon>
        <taxon>Embryophyta</taxon>
        <taxon>Tracheophyta</taxon>
        <taxon>Spermatophyta</taxon>
        <taxon>Magnoliopsida</taxon>
        <taxon>eudicotyledons</taxon>
        <taxon>Gunneridae</taxon>
        <taxon>Pentapetalae</taxon>
        <taxon>rosids</taxon>
        <taxon>malvids</taxon>
        <taxon>Brassicales</taxon>
        <taxon>Brassicaceae</taxon>
        <taxon>Brassiceae</taxon>
        <taxon>Raphanus</taxon>
    </lineage>
</organism>
<evidence type="ECO:0000313" key="2">
    <source>
        <dbReference type="Proteomes" id="UP000504610"/>
    </source>
</evidence>
<dbReference type="AlphaFoldDB" id="A0A6J0LDL6"/>
<dbReference type="PRINTS" id="PR01217">
    <property type="entry name" value="PRICHEXTENSN"/>
</dbReference>
<feature type="compositionally biased region" description="Pro residues" evidence="1">
    <location>
        <begin position="59"/>
        <end position="69"/>
    </location>
</feature>
<feature type="region of interest" description="Disordered" evidence="1">
    <location>
        <begin position="38"/>
        <end position="108"/>
    </location>
</feature>
<keyword evidence="2" id="KW-1185">Reference proteome</keyword>
<proteinExistence type="predicted"/>
<dbReference type="GeneID" id="108828692"/>
<reference evidence="2" key="1">
    <citation type="journal article" date="2019" name="Database">
        <title>The radish genome database (RadishGD): an integrated information resource for radish genomics.</title>
        <authorList>
            <person name="Yu H.J."/>
            <person name="Baek S."/>
            <person name="Lee Y.J."/>
            <person name="Cho A."/>
            <person name="Mun J.H."/>
        </authorList>
    </citation>
    <scope>NUCLEOTIDE SEQUENCE [LARGE SCALE GENOMIC DNA]</scope>
    <source>
        <strain evidence="2">cv. WK10039</strain>
    </source>
</reference>
<name>A0A6J0LDL6_RAPSA</name>